<dbReference type="SUPFAM" id="SSF55331">
    <property type="entry name" value="Tautomerase/MIF"/>
    <property type="match status" value="1"/>
</dbReference>
<sequence>MPQITVETSPALDHVDWSAFALALHPVVVEIAAARLEACKLRTLRTEYEVVGDVAATGTGGPAIVHVGIALLAGRSDETKAKLTEATLELLRKHIEPTDGVTLHVSVEVRDLDPSYRKFEA</sequence>
<evidence type="ECO:0000313" key="2">
    <source>
        <dbReference type="Proteomes" id="UP000442990"/>
    </source>
</evidence>
<keyword evidence="2" id="KW-1185">Reference proteome</keyword>
<accession>A0A7J5D6L0</accession>
<organism evidence="1 2">
    <name type="scientific">Streptomyces triticiradicis</name>
    <dbReference type="NCBI Taxonomy" id="2651189"/>
    <lineage>
        <taxon>Bacteria</taxon>
        <taxon>Bacillati</taxon>
        <taxon>Actinomycetota</taxon>
        <taxon>Actinomycetes</taxon>
        <taxon>Kitasatosporales</taxon>
        <taxon>Streptomycetaceae</taxon>
        <taxon>Streptomyces</taxon>
    </lineage>
</organism>
<dbReference type="Proteomes" id="UP000442990">
    <property type="component" value="Unassembled WGS sequence"/>
</dbReference>
<proteinExistence type="predicted"/>
<reference evidence="1 2" key="1">
    <citation type="submission" date="2019-09" db="EMBL/GenBank/DDBJ databases">
        <title>Isolation and identification of active actinomycetes.</title>
        <authorList>
            <person name="Yu Z."/>
            <person name="Han C."/>
            <person name="Yu B."/>
        </authorList>
    </citation>
    <scope>NUCLEOTIDE SEQUENCE [LARGE SCALE GENOMIC DNA]</scope>
    <source>
        <strain evidence="1 2">NEAU-H2</strain>
    </source>
</reference>
<dbReference type="EMBL" id="WBKG01000037">
    <property type="protein sequence ID" value="KAB1980509.1"/>
    <property type="molecule type" value="Genomic_DNA"/>
</dbReference>
<protein>
    <submittedName>
        <fullName evidence="1">Isomerase</fullName>
    </submittedName>
</protein>
<dbReference type="InterPro" id="IPR004220">
    <property type="entry name" value="5-COMe_2-OHmuconate_Isoase"/>
</dbReference>
<dbReference type="Pfam" id="PF02962">
    <property type="entry name" value="CHMI"/>
    <property type="match status" value="1"/>
</dbReference>
<dbReference type="Gene3D" id="3.30.429.10">
    <property type="entry name" value="Macrophage Migration Inhibitory Factor"/>
    <property type="match status" value="1"/>
</dbReference>
<comment type="caution">
    <text evidence="1">The sequence shown here is derived from an EMBL/GenBank/DDBJ whole genome shotgun (WGS) entry which is preliminary data.</text>
</comment>
<dbReference type="AlphaFoldDB" id="A0A7J5D6L0"/>
<dbReference type="InterPro" id="IPR014347">
    <property type="entry name" value="Tautomerase/MIF_sf"/>
</dbReference>
<dbReference type="RefSeq" id="WP_151473270.1">
    <property type="nucleotide sequence ID" value="NZ_WBKG01000037.1"/>
</dbReference>
<keyword evidence="1" id="KW-0413">Isomerase</keyword>
<name>A0A7J5D6L0_9ACTN</name>
<gene>
    <name evidence="1" type="ORF">F8144_33825</name>
</gene>
<dbReference type="GO" id="GO:0008704">
    <property type="term" value="F:5-carboxymethyl-2-hydroxymuconate delta-isomerase activity"/>
    <property type="evidence" value="ECO:0007669"/>
    <property type="project" value="InterPro"/>
</dbReference>
<evidence type="ECO:0000313" key="1">
    <source>
        <dbReference type="EMBL" id="KAB1980509.1"/>
    </source>
</evidence>
<dbReference type="PANTHER" id="PTHR37950:SF1">
    <property type="entry name" value="4-HYDROXYPHENYLACETATE CATABOLISM PROTEIN"/>
    <property type="match status" value="1"/>
</dbReference>
<dbReference type="PANTHER" id="PTHR37950">
    <property type="entry name" value="4-HYDROXYPHENYLACETATE CATABOLISM PROTEIN"/>
    <property type="match status" value="1"/>
</dbReference>